<protein>
    <submittedName>
        <fullName evidence="1">PIR Superfamily Protein</fullName>
    </submittedName>
</protein>
<reference evidence="2" key="1">
    <citation type="submission" date="2016-05" db="EMBL/GenBank/DDBJ databases">
        <authorList>
            <person name="Naeem Raeece"/>
        </authorList>
    </citation>
    <scope>NUCLEOTIDE SEQUENCE [LARGE SCALE GENOMIC DNA]</scope>
</reference>
<evidence type="ECO:0000313" key="2">
    <source>
        <dbReference type="Proteomes" id="UP000078560"/>
    </source>
</evidence>
<evidence type="ECO:0000313" key="1">
    <source>
        <dbReference type="EMBL" id="SBS89864.1"/>
    </source>
</evidence>
<dbReference type="Proteomes" id="UP000078560">
    <property type="component" value="Unassembled WGS sequence"/>
</dbReference>
<proteinExistence type="predicted"/>
<sequence length="239" mass="27995">MTGSACEKSQKVDKGTFYDMFYTLHGTFNNIDNNEHRKFLNNSDQTLRNIALNLVENYKAQYQVCKTKNDYKECCNYLNKWLNEKRAFYTSNAKCKSHNELWEHYIEGLWTKMQEHVEEEEEKCKRNVSGPDFFQDKWIISSCNNSQSIVIQDSCPEVAEPKEKECPPTIPPTSSSCKAVLTTTYFSSVGMKINNLIRGEKIKRRDADKENNESFRSYDNSNVETLDRRFNVIYNSFQN</sequence>
<name>A0A1A8WDM6_PLAOA</name>
<dbReference type="AlphaFoldDB" id="A0A1A8WDM6"/>
<organism evidence="1 2">
    <name type="scientific">Plasmodium ovale curtisi</name>
    <dbReference type="NCBI Taxonomy" id="864141"/>
    <lineage>
        <taxon>Eukaryota</taxon>
        <taxon>Sar</taxon>
        <taxon>Alveolata</taxon>
        <taxon>Apicomplexa</taxon>
        <taxon>Aconoidasida</taxon>
        <taxon>Haemosporida</taxon>
        <taxon>Plasmodiidae</taxon>
        <taxon>Plasmodium</taxon>
        <taxon>Plasmodium (Plasmodium)</taxon>
    </lineage>
</organism>
<gene>
    <name evidence="1" type="ORF">POVCU2_0058330</name>
</gene>
<accession>A0A1A8WDM6</accession>
<dbReference type="EMBL" id="FLQU01000834">
    <property type="protein sequence ID" value="SBS89864.1"/>
    <property type="molecule type" value="Genomic_DNA"/>
</dbReference>